<dbReference type="Pfam" id="PF04186">
    <property type="entry name" value="FxsA"/>
    <property type="match status" value="1"/>
</dbReference>
<keyword evidence="1" id="KW-0812">Transmembrane</keyword>
<dbReference type="EMBL" id="CP022129">
    <property type="protein sequence ID" value="ASF48501.1"/>
    <property type="molecule type" value="Genomic_DNA"/>
</dbReference>
<reference evidence="2 3" key="1">
    <citation type="submission" date="2017-06" db="EMBL/GenBank/DDBJ databases">
        <title>Genome Sequencing of the methanotroph Methylovulum psychrotolerants str. HV10-M2 isolated from a high-altitude environment.</title>
        <authorList>
            <person name="Mateos-Rivera A."/>
        </authorList>
    </citation>
    <scope>NUCLEOTIDE SEQUENCE [LARGE SCALE GENOMIC DNA]</scope>
    <source>
        <strain evidence="2 3">HV10_M2</strain>
    </source>
</reference>
<dbReference type="PANTHER" id="PTHR35335">
    <property type="entry name" value="UPF0716 PROTEIN FXSA"/>
    <property type="match status" value="1"/>
</dbReference>
<keyword evidence="3" id="KW-1185">Reference proteome</keyword>
<evidence type="ECO:0000313" key="2">
    <source>
        <dbReference type="EMBL" id="ASF48501.1"/>
    </source>
</evidence>
<dbReference type="Proteomes" id="UP000197019">
    <property type="component" value="Chromosome"/>
</dbReference>
<name>A0A1Z4C4N0_9GAMM</name>
<proteinExistence type="predicted"/>
<dbReference type="NCBIfam" id="NF008528">
    <property type="entry name" value="PRK11463.1-2"/>
    <property type="match status" value="1"/>
</dbReference>
<protein>
    <submittedName>
        <fullName evidence="2">Exlusion protein FxsA</fullName>
    </submittedName>
</protein>
<sequence>MKIIQILFLVVLTVPFIEIYLLLQVGGLIGAFPTIFLVVFTAMLGAWLLKRQGLATFQRFQASLAKGEMPAYEMIEGPIILLGGALLLTPGFLTDILGFACLVPALRRRIAQYILENHLLQAVGGYGQGQTPERDALEGEFRKED</sequence>
<accession>A0A1Z4C4N0</accession>
<keyword evidence="1" id="KW-1133">Transmembrane helix</keyword>
<dbReference type="OrthoDB" id="9792788at2"/>
<evidence type="ECO:0000313" key="3">
    <source>
        <dbReference type="Proteomes" id="UP000197019"/>
    </source>
</evidence>
<dbReference type="InterPro" id="IPR007313">
    <property type="entry name" value="FxsA"/>
</dbReference>
<feature type="transmembrane region" description="Helical" evidence="1">
    <location>
        <begin position="6"/>
        <end position="23"/>
    </location>
</feature>
<gene>
    <name evidence="2" type="ORF">CEK71_21925</name>
</gene>
<dbReference type="GO" id="GO:0016020">
    <property type="term" value="C:membrane"/>
    <property type="evidence" value="ECO:0007669"/>
    <property type="project" value="InterPro"/>
</dbReference>
<feature type="transmembrane region" description="Helical" evidence="1">
    <location>
        <begin position="30"/>
        <end position="49"/>
    </location>
</feature>
<dbReference type="RefSeq" id="WP_088621363.1">
    <property type="nucleotide sequence ID" value="NZ_CP022129.1"/>
</dbReference>
<dbReference type="KEGG" id="mpsy:CEK71_21925"/>
<organism evidence="2 3">
    <name type="scientific">Methylovulum psychrotolerans</name>
    <dbReference type="NCBI Taxonomy" id="1704499"/>
    <lineage>
        <taxon>Bacteria</taxon>
        <taxon>Pseudomonadati</taxon>
        <taxon>Pseudomonadota</taxon>
        <taxon>Gammaproteobacteria</taxon>
        <taxon>Methylococcales</taxon>
        <taxon>Methylococcaceae</taxon>
        <taxon>Methylovulum</taxon>
    </lineage>
</organism>
<keyword evidence="1" id="KW-0472">Membrane</keyword>
<evidence type="ECO:0000256" key="1">
    <source>
        <dbReference type="SAM" id="Phobius"/>
    </source>
</evidence>
<dbReference type="PANTHER" id="PTHR35335:SF1">
    <property type="entry name" value="UPF0716 PROTEIN FXSA"/>
    <property type="match status" value="1"/>
</dbReference>
<feature type="transmembrane region" description="Helical" evidence="1">
    <location>
        <begin position="79"/>
        <end position="103"/>
    </location>
</feature>
<dbReference type="AlphaFoldDB" id="A0A1Z4C4N0"/>